<dbReference type="eggNOG" id="ENOG502RYI7">
    <property type="taxonomic scope" value="Eukaryota"/>
</dbReference>
<feature type="region of interest" description="Disordered" evidence="1">
    <location>
        <begin position="558"/>
        <end position="584"/>
    </location>
</feature>
<feature type="region of interest" description="Disordered" evidence="1">
    <location>
        <begin position="92"/>
        <end position="271"/>
    </location>
</feature>
<feature type="compositionally biased region" description="Low complexity" evidence="1">
    <location>
        <begin position="40"/>
        <end position="61"/>
    </location>
</feature>
<dbReference type="Proteomes" id="UP000001811">
    <property type="component" value="Unplaced"/>
</dbReference>
<reference evidence="2" key="2">
    <citation type="submission" date="2025-08" db="UniProtKB">
        <authorList>
            <consortium name="Ensembl"/>
        </authorList>
    </citation>
    <scope>IDENTIFICATION</scope>
    <source>
        <strain evidence="2">Thorbecke</strain>
    </source>
</reference>
<feature type="region of interest" description="Disordered" evidence="1">
    <location>
        <begin position="792"/>
        <end position="826"/>
    </location>
</feature>
<name>G1TUY2_RABIT</name>
<dbReference type="STRING" id="9986.ENSOCUP00000020860"/>
<feature type="region of interest" description="Disordered" evidence="1">
    <location>
        <begin position="430"/>
        <end position="449"/>
    </location>
</feature>
<dbReference type="InterPro" id="IPR043442">
    <property type="entry name" value="Perm1"/>
</dbReference>
<evidence type="ECO:0000313" key="3">
    <source>
        <dbReference type="Proteomes" id="UP000001811"/>
    </source>
</evidence>
<dbReference type="GeneTree" id="ENSGT00390000017652"/>
<dbReference type="AlphaFoldDB" id="G1TUY2"/>
<evidence type="ECO:0000256" key="1">
    <source>
        <dbReference type="SAM" id="MobiDB-lite"/>
    </source>
</evidence>
<proteinExistence type="predicted"/>
<gene>
    <name evidence="2" type="primary">PERM1</name>
</gene>
<dbReference type="GO" id="GO:0014850">
    <property type="term" value="P:response to muscle activity"/>
    <property type="evidence" value="ECO:0007669"/>
    <property type="project" value="Ensembl"/>
</dbReference>
<feature type="compositionally biased region" description="Pro residues" evidence="1">
    <location>
        <begin position="146"/>
        <end position="157"/>
    </location>
</feature>
<feature type="compositionally biased region" description="Polar residues" evidence="1">
    <location>
        <begin position="310"/>
        <end position="319"/>
    </location>
</feature>
<feature type="compositionally biased region" description="Gly residues" evidence="1">
    <location>
        <begin position="190"/>
        <end position="200"/>
    </location>
</feature>
<feature type="compositionally biased region" description="Low complexity" evidence="1">
    <location>
        <begin position="201"/>
        <end position="211"/>
    </location>
</feature>
<accession>G1TUY2</accession>
<dbReference type="Bgee" id="ENSOCUG00000010635">
    <property type="expression patterns" value="Expressed in heart and 12 other cell types or tissues"/>
</dbReference>
<reference evidence="2 3" key="1">
    <citation type="journal article" date="2011" name="Nature">
        <title>A high-resolution map of human evolutionary constraint using 29 mammals.</title>
        <authorList>
            <person name="Lindblad-Toh K."/>
            <person name="Garber M."/>
            <person name="Zuk O."/>
            <person name="Lin M.F."/>
            <person name="Parker B.J."/>
            <person name="Washietl S."/>
            <person name="Kheradpour P."/>
            <person name="Ernst J."/>
            <person name="Jordan G."/>
            <person name="Mauceli E."/>
            <person name="Ward L.D."/>
            <person name="Lowe C.B."/>
            <person name="Holloway A.K."/>
            <person name="Clamp M."/>
            <person name="Gnerre S."/>
            <person name="Alfoldi J."/>
            <person name="Beal K."/>
            <person name="Chang J."/>
            <person name="Clawson H."/>
            <person name="Cuff J."/>
            <person name="Di Palma F."/>
            <person name="Fitzgerald S."/>
            <person name="Flicek P."/>
            <person name="Guttman M."/>
            <person name="Hubisz M.J."/>
            <person name="Jaffe D.B."/>
            <person name="Jungreis I."/>
            <person name="Kent W.J."/>
            <person name="Kostka D."/>
            <person name="Lara M."/>
            <person name="Martins A.L."/>
            <person name="Massingham T."/>
            <person name="Moltke I."/>
            <person name="Raney B.J."/>
            <person name="Rasmussen M.D."/>
            <person name="Robinson J."/>
            <person name="Stark A."/>
            <person name="Vilella A.J."/>
            <person name="Wen J."/>
            <person name="Xie X."/>
            <person name="Zody M.C."/>
            <person name="Baldwin J."/>
            <person name="Bloom T."/>
            <person name="Chin C.W."/>
            <person name="Heiman D."/>
            <person name="Nicol R."/>
            <person name="Nusbaum C."/>
            <person name="Young S."/>
            <person name="Wilkinson J."/>
            <person name="Worley K.C."/>
            <person name="Kovar C.L."/>
            <person name="Muzny D.M."/>
            <person name="Gibbs R.A."/>
            <person name="Cree A."/>
            <person name="Dihn H.H."/>
            <person name="Fowler G."/>
            <person name="Jhangiani S."/>
            <person name="Joshi V."/>
            <person name="Lee S."/>
            <person name="Lewis L.R."/>
            <person name="Nazareth L.V."/>
            <person name="Okwuonu G."/>
            <person name="Santibanez J."/>
            <person name="Warren W.C."/>
            <person name="Mardis E.R."/>
            <person name="Weinstock G.M."/>
            <person name="Wilson R.K."/>
            <person name="Delehaunty K."/>
            <person name="Dooling D."/>
            <person name="Fronik C."/>
            <person name="Fulton L."/>
            <person name="Fulton B."/>
            <person name="Graves T."/>
            <person name="Minx P."/>
            <person name="Sodergren E."/>
            <person name="Birney E."/>
            <person name="Margulies E.H."/>
            <person name="Herrero J."/>
            <person name="Green E.D."/>
            <person name="Haussler D."/>
            <person name="Siepel A."/>
            <person name="Goldman N."/>
            <person name="Pollard K.S."/>
            <person name="Pedersen J.S."/>
            <person name="Lander E.S."/>
            <person name="Kellis M."/>
        </authorList>
    </citation>
    <scope>NUCLEOTIDE SEQUENCE [LARGE SCALE GENOMIC DNA]</scope>
    <source>
        <strain evidence="3">Thorbecke</strain>
    </source>
</reference>
<dbReference type="PANTHER" id="PTHR47282">
    <property type="entry name" value="PGC-1 AND ERR-INDUCED REGULATOR IN MUSCLE PROTEIN 1"/>
    <property type="match status" value="1"/>
</dbReference>
<sequence>MENFQYSVQLSDQDWAEFSATADECGLLQASLASGDEPLSSDIDQGDSSGSSPPGPLPLLSGQLAPVGSCWQGCEEEDDVASRRLVSRSLCEPALAPGPGQQTLGTSARSRAWPPLGSGATAPGQRSSLLGPALGHEMQRLLQGPVPGPPGEPPRSPEPTGCSTTLQRPPDSPGPPPRSPGRKKRRTMGAKGGGRVGALGPGPAQLGPLLPTEASLDEGLGLTGPKGKGLRAGTAALTAGAGQDRLQTDSRGAPELSTRREPDLMLPAPDCVLEGPAGPFRAPVRTELCPSSTPVKEVHADIAMPKPDVTLSTPASEPQPNMAGSAPASEPQHDVAGSTPTSKTEFNVAGSIPTSEPQPDMVGSTPASKTQPDVAGSTPASKSQPDVAGSTPASKTQPDVAGSTPASESKLDMDLPTACLVVKPEDLPTPASVAALPTAPPHSVSEVESYVGVSAAAPRANAAAPSPGPSPQAGLQTGGAVREQATGAPSAEAPAQHSGGPSLGPAPGPRRKKVRFSVATPSPGEPGSGGVLSPRSPVARTMAGGRRGLGTWDAAAIGTHPPQPRILKHLPPPAPSSPGGSGPGMGFAVTLPEAYEFFFCDTIEEGNEDTEEEAVGSQALAEAQWPDMCEFFFRDCGSQRPKSQQGSPAAPAPKAEPVPAPPPGSPVPMSIPEAYEHFFGEDRCGGVLGPSSPLQLHTLEPPRLAPWELRPGPPPKPSPGAAEQLSLVVRQAGELRGPLTSFTFSQKDMCLVFVAFATWAVRTSDLQTPDAWKTVLLANIGTISAIRYFRRQVGQGRSSPSPSPSPSSSPRHSRSRSPSPGRSPSS</sequence>
<feature type="compositionally biased region" description="Pro residues" evidence="1">
    <location>
        <begin position="170"/>
        <end position="179"/>
    </location>
</feature>
<organism evidence="2 3">
    <name type="scientific">Oryctolagus cuniculus</name>
    <name type="common">Rabbit</name>
    <dbReference type="NCBI Taxonomy" id="9986"/>
    <lineage>
        <taxon>Eukaryota</taxon>
        <taxon>Metazoa</taxon>
        <taxon>Chordata</taxon>
        <taxon>Craniata</taxon>
        <taxon>Vertebrata</taxon>
        <taxon>Euteleostomi</taxon>
        <taxon>Mammalia</taxon>
        <taxon>Eutheria</taxon>
        <taxon>Euarchontoglires</taxon>
        <taxon>Glires</taxon>
        <taxon>Lagomorpha</taxon>
        <taxon>Leporidae</taxon>
        <taxon>Oryctolagus</taxon>
    </lineage>
</organism>
<evidence type="ECO:0000313" key="2">
    <source>
        <dbReference type="Ensembl" id="ENSOCUP00000020860.2"/>
    </source>
</evidence>
<feature type="compositionally biased region" description="Pro residues" evidence="1">
    <location>
        <begin position="650"/>
        <end position="666"/>
    </location>
</feature>
<dbReference type="GO" id="GO:0005737">
    <property type="term" value="C:cytoplasm"/>
    <property type="evidence" value="ECO:0007669"/>
    <property type="project" value="TreeGrafter"/>
</dbReference>
<dbReference type="GO" id="GO:0005634">
    <property type="term" value="C:nucleus"/>
    <property type="evidence" value="ECO:0007669"/>
    <property type="project" value="TreeGrafter"/>
</dbReference>
<dbReference type="HOGENOM" id="CLU_015049_0_0_1"/>
<feature type="compositionally biased region" description="Low complexity" evidence="1">
    <location>
        <begin position="228"/>
        <end position="242"/>
    </location>
</feature>
<dbReference type="FunCoup" id="G1TUY2">
    <property type="interactions" value="264"/>
</dbReference>
<protein>
    <submittedName>
        <fullName evidence="2">PPARGC1 and ESRR induced regulator, muscle 1</fullName>
    </submittedName>
</protein>
<keyword evidence="3" id="KW-1185">Reference proteome</keyword>
<feature type="compositionally biased region" description="Polar residues" evidence="1">
    <location>
        <begin position="100"/>
        <end position="109"/>
    </location>
</feature>
<feature type="region of interest" description="Disordered" evidence="1">
    <location>
        <begin position="637"/>
        <end position="667"/>
    </location>
</feature>
<dbReference type="PaxDb" id="9986-ENSOCUP00000020860"/>
<dbReference type="InParanoid" id="G1TUY2"/>
<dbReference type="GO" id="GO:0006355">
    <property type="term" value="P:regulation of DNA-templated transcription"/>
    <property type="evidence" value="ECO:0007669"/>
    <property type="project" value="InterPro"/>
</dbReference>
<reference evidence="2" key="3">
    <citation type="submission" date="2025-09" db="UniProtKB">
        <authorList>
            <consortium name="Ensembl"/>
        </authorList>
    </citation>
    <scope>IDENTIFICATION</scope>
    <source>
        <strain evidence="2">Thorbecke</strain>
    </source>
</reference>
<feature type="region of interest" description="Disordered" evidence="1">
    <location>
        <begin position="290"/>
        <end position="413"/>
    </location>
</feature>
<feature type="region of interest" description="Disordered" evidence="1">
    <location>
        <begin position="458"/>
        <end position="545"/>
    </location>
</feature>
<feature type="compositionally biased region" description="Low complexity" evidence="1">
    <location>
        <begin position="808"/>
        <end position="826"/>
    </location>
</feature>
<feature type="region of interest" description="Disordered" evidence="1">
    <location>
        <begin position="31"/>
        <end position="61"/>
    </location>
</feature>
<dbReference type="PANTHER" id="PTHR47282:SF1">
    <property type="entry name" value="PGC-1 AND ERR-INDUCED REGULATOR IN MUSCLE PROTEIN 1"/>
    <property type="match status" value="1"/>
</dbReference>
<dbReference type="Ensembl" id="ENSOCUT00000022174.2">
    <property type="protein sequence ID" value="ENSOCUP00000020860.2"/>
    <property type="gene ID" value="ENSOCUG00000010635.4"/>
</dbReference>